<keyword evidence="2" id="KW-1185">Reference proteome</keyword>
<protein>
    <submittedName>
        <fullName evidence="1">Alpha/beta hydrolase</fullName>
    </submittedName>
</protein>
<keyword evidence="1" id="KW-0378">Hydrolase</keyword>
<dbReference type="AlphaFoldDB" id="A0A5J5IB43"/>
<dbReference type="Gene3D" id="3.40.50.1820">
    <property type="entry name" value="alpha/beta hydrolase"/>
    <property type="match status" value="1"/>
</dbReference>
<dbReference type="SUPFAM" id="SSF53474">
    <property type="entry name" value="alpha/beta-Hydrolases"/>
    <property type="match status" value="1"/>
</dbReference>
<proteinExistence type="predicted"/>
<gene>
    <name evidence="1" type="ORF">FW778_21735</name>
</gene>
<sequence length="213" mass="24637">MKHIYCISGFGADGRVFSKLNFANTDVHFIPWFNPLKKETIEAYAKRMSAQIHHKDPILFGLSFGGIMCIEIAKIISTGKVIIISSIKSFHEMPLWMKLTGKLQLDKIVPLKTFKFIEPLENFNLGIENNEELKLVSEYRKTIGQQYTNWATHQILNWKNEWQPKTMVHIHGGKDHIFPLKNIKADYVIPDGGHFMIMNRSQKVNNILEEILN</sequence>
<comment type="caution">
    <text evidence="1">The sequence shown here is derived from an EMBL/GenBank/DDBJ whole genome shotgun (WGS) entry which is preliminary data.</text>
</comment>
<reference evidence="1 2" key="1">
    <citation type="submission" date="2019-09" db="EMBL/GenBank/DDBJ databases">
        <title>Draft genome sequence of Ginsengibacter sp. BR5-29.</title>
        <authorList>
            <person name="Im W.-T."/>
        </authorList>
    </citation>
    <scope>NUCLEOTIDE SEQUENCE [LARGE SCALE GENOMIC DNA]</scope>
    <source>
        <strain evidence="1 2">BR5-29</strain>
    </source>
</reference>
<evidence type="ECO:0000313" key="1">
    <source>
        <dbReference type="EMBL" id="KAA9034635.1"/>
    </source>
</evidence>
<dbReference type="GO" id="GO:0016787">
    <property type="term" value="F:hydrolase activity"/>
    <property type="evidence" value="ECO:0007669"/>
    <property type="project" value="UniProtKB-KW"/>
</dbReference>
<dbReference type="Proteomes" id="UP000326903">
    <property type="component" value="Unassembled WGS sequence"/>
</dbReference>
<name>A0A5J5IB43_9BACT</name>
<dbReference type="InterPro" id="IPR029058">
    <property type="entry name" value="AB_hydrolase_fold"/>
</dbReference>
<dbReference type="EMBL" id="VYQF01000013">
    <property type="protein sequence ID" value="KAA9034635.1"/>
    <property type="molecule type" value="Genomic_DNA"/>
</dbReference>
<organism evidence="1 2">
    <name type="scientific">Ginsengibacter hankyongi</name>
    <dbReference type="NCBI Taxonomy" id="2607284"/>
    <lineage>
        <taxon>Bacteria</taxon>
        <taxon>Pseudomonadati</taxon>
        <taxon>Bacteroidota</taxon>
        <taxon>Chitinophagia</taxon>
        <taxon>Chitinophagales</taxon>
        <taxon>Chitinophagaceae</taxon>
        <taxon>Ginsengibacter</taxon>
    </lineage>
</organism>
<dbReference type="RefSeq" id="WP_150417007.1">
    <property type="nucleotide sequence ID" value="NZ_VYQF01000013.1"/>
</dbReference>
<evidence type="ECO:0000313" key="2">
    <source>
        <dbReference type="Proteomes" id="UP000326903"/>
    </source>
</evidence>
<accession>A0A5J5IB43</accession>